<gene>
    <name evidence="2" type="ORF">B0H16DRAFT_1325595</name>
</gene>
<dbReference type="EMBL" id="JARKIB010000113">
    <property type="protein sequence ID" value="KAJ7738200.1"/>
    <property type="molecule type" value="Genomic_DNA"/>
</dbReference>
<reference evidence="2" key="1">
    <citation type="submission" date="2023-03" db="EMBL/GenBank/DDBJ databases">
        <title>Massive genome expansion in bonnet fungi (Mycena s.s.) driven by repeated elements and novel gene families across ecological guilds.</title>
        <authorList>
            <consortium name="Lawrence Berkeley National Laboratory"/>
            <person name="Harder C.B."/>
            <person name="Miyauchi S."/>
            <person name="Viragh M."/>
            <person name="Kuo A."/>
            <person name="Thoen E."/>
            <person name="Andreopoulos B."/>
            <person name="Lu D."/>
            <person name="Skrede I."/>
            <person name="Drula E."/>
            <person name="Henrissat B."/>
            <person name="Morin E."/>
            <person name="Kohler A."/>
            <person name="Barry K."/>
            <person name="LaButti K."/>
            <person name="Morin E."/>
            <person name="Salamov A."/>
            <person name="Lipzen A."/>
            <person name="Mereny Z."/>
            <person name="Hegedus B."/>
            <person name="Baldrian P."/>
            <person name="Stursova M."/>
            <person name="Weitz H."/>
            <person name="Taylor A."/>
            <person name="Grigoriev I.V."/>
            <person name="Nagy L.G."/>
            <person name="Martin F."/>
            <person name="Kauserud H."/>
        </authorList>
    </citation>
    <scope>NUCLEOTIDE SEQUENCE</scope>
    <source>
        <strain evidence="2">CBHHK182m</strain>
    </source>
</reference>
<name>A0AAD7MYU5_9AGAR</name>
<comment type="caution">
    <text evidence="2">The sequence shown here is derived from an EMBL/GenBank/DDBJ whole genome shotgun (WGS) entry which is preliminary data.</text>
</comment>
<keyword evidence="3" id="KW-1185">Reference proteome</keyword>
<dbReference type="AlphaFoldDB" id="A0AAD7MYU5"/>
<evidence type="ECO:0000313" key="2">
    <source>
        <dbReference type="EMBL" id="KAJ7738200.1"/>
    </source>
</evidence>
<protein>
    <recommendedName>
        <fullName evidence="1">CxC2-like cysteine cluster KDZ transposase-associated domain-containing protein</fullName>
    </recommendedName>
</protein>
<feature type="domain" description="CxC2-like cysteine cluster KDZ transposase-associated" evidence="1">
    <location>
        <begin position="67"/>
        <end position="151"/>
    </location>
</feature>
<sequence length="167" mass="19314">MLRRYGLRNATSKVCRGCRERKAALYRCRNCFDDEMLCDICMVGRHIENPLHHVEFWNGMHFKASSLKALGLCVQLGHRPHDRCPQPHQLHEKFVVIHANGIHNVSVDACNCGENRLLAGPPEDQLLRAGWFPATDDRPRTCTTFEVLDVFLDRPERGESLYLYLIW</sequence>
<dbReference type="Pfam" id="PF18803">
    <property type="entry name" value="CxC2"/>
    <property type="match status" value="1"/>
</dbReference>
<dbReference type="Proteomes" id="UP001215598">
    <property type="component" value="Unassembled WGS sequence"/>
</dbReference>
<evidence type="ECO:0000313" key="3">
    <source>
        <dbReference type="Proteomes" id="UP001215598"/>
    </source>
</evidence>
<accession>A0AAD7MYU5</accession>
<dbReference type="InterPro" id="IPR041457">
    <property type="entry name" value="CxC2_KDZ-assoc"/>
</dbReference>
<proteinExistence type="predicted"/>
<organism evidence="2 3">
    <name type="scientific">Mycena metata</name>
    <dbReference type="NCBI Taxonomy" id="1033252"/>
    <lineage>
        <taxon>Eukaryota</taxon>
        <taxon>Fungi</taxon>
        <taxon>Dikarya</taxon>
        <taxon>Basidiomycota</taxon>
        <taxon>Agaricomycotina</taxon>
        <taxon>Agaricomycetes</taxon>
        <taxon>Agaricomycetidae</taxon>
        <taxon>Agaricales</taxon>
        <taxon>Marasmiineae</taxon>
        <taxon>Mycenaceae</taxon>
        <taxon>Mycena</taxon>
    </lineage>
</organism>
<evidence type="ECO:0000259" key="1">
    <source>
        <dbReference type="Pfam" id="PF18803"/>
    </source>
</evidence>